<accession>A0A6L2Q0W8</accession>
<dbReference type="InterPro" id="IPR032675">
    <property type="entry name" value="LRR_dom_sf"/>
</dbReference>
<dbReference type="SUPFAM" id="SSF52047">
    <property type="entry name" value="RNI-like"/>
    <property type="match status" value="1"/>
</dbReference>
<feature type="non-terminal residue" evidence="1">
    <location>
        <position position="1"/>
    </location>
</feature>
<name>A0A6L2Q0W8_COPFO</name>
<dbReference type="Gene3D" id="3.80.10.10">
    <property type="entry name" value="Ribonuclease Inhibitor"/>
    <property type="match status" value="2"/>
</dbReference>
<sequence>VTEFNMPKRKQPLALRHIATQKATIMLTGVLGTWTERLCLAADGGIQDYQQAVQYVQQQGTLMHGLLTLFPTEVLEDLSPTVIRSLVDDIAACDEDNWGFKPTSWDGEDMYNAVCTNMVKSVVVPSVTRCDMKGLTSGFAQKLIIKALNSAYNLTHLAFDTATDTDNSGLLAKIIDDLTNLQSFQYKYQCTDIVIQELGLRCKRLTQLDISYSQEVTDFSIYHLLKLKRLTDINLMETSISPEFYGRLISRLKNISILNSSPPICEILSTVSTEKLYTITCVTAPIHNTNILTQKCPRITTLTLNSVYEDLSSLTALNNLDELHLDEGDYVTSNMAAVLQGVGHRLNELDLRKIYNVNMADTVTLCSRLDVLVLECCTFVPLAKHTFLSSDLPHYKTVDLFLYIHQTPENEEYNRHLRYYVNLTAFMCAGVHIVTDDFVADAIHNGAFRYIVNFEVEDAEDGDLSMTTVELLLEHCEHLETLGYLQSWRRLTPQNISDLKDRILLQNLNLGIVL</sequence>
<dbReference type="Proteomes" id="UP000502823">
    <property type="component" value="Unassembled WGS sequence"/>
</dbReference>
<gene>
    <name evidence="1" type="ORF">Cfor_07573</name>
</gene>
<comment type="caution">
    <text evidence="1">The sequence shown here is derived from an EMBL/GenBank/DDBJ whole genome shotgun (WGS) entry which is preliminary data.</text>
</comment>
<dbReference type="AlphaFoldDB" id="A0A6L2Q0W8"/>
<evidence type="ECO:0000313" key="2">
    <source>
        <dbReference type="Proteomes" id="UP000502823"/>
    </source>
</evidence>
<proteinExistence type="predicted"/>
<dbReference type="InParanoid" id="A0A6L2Q0W8"/>
<protein>
    <submittedName>
        <fullName evidence="1">Uncharacterized protein</fullName>
    </submittedName>
</protein>
<organism evidence="1 2">
    <name type="scientific">Coptotermes formosanus</name>
    <name type="common">Formosan subterranean termite</name>
    <dbReference type="NCBI Taxonomy" id="36987"/>
    <lineage>
        <taxon>Eukaryota</taxon>
        <taxon>Metazoa</taxon>
        <taxon>Ecdysozoa</taxon>
        <taxon>Arthropoda</taxon>
        <taxon>Hexapoda</taxon>
        <taxon>Insecta</taxon>
        <taxon>Pterygota</taxon>
        <taxon>Neoptera</taxon>
        <taxon>Polyneoptera</taxon>
        <taxon>Dictyoptera</taxon>
        <taxon>Blattodea</taxon>
        <taxon>Blattoidea</taxon>
        <taxon>Termitoidae</taxon>
        <taxon>Rhinotermitidae</taxon>
        <taxon>Coptotermes</taxon>
    </lineage>
</organism>
<dbReference type="OrthoDB" id="63112at2759"/>
<keyword evidence="2" id="KW-1185">Reference proteome</keyword>
<reference evidence="2" key="1">
    <citation type="submission" date="2020-01" db="EMBL/GenBank/DDBJ databases">
        <title>Draft genome sequence of the Termite Coptotermes fromosanus.</title>
        <authorList>
            <person name="Itakura S."/>
            <person name="Yosikawa Y."/>
            <person name="Umezawa K."/>
        </authorList>
    </citation>
    <scope>NUCLEOTIDE SEQUENCE [LARGE SCALE GENOMIC DNA]</scope>
</reference>
<evidence type="ECO:0000313" key="1">
    <source>
        <dbReference type="EMBL" id="GFG38124.1"/>
    </source>
</evidence>
<dbReference type="EMBL" id="BLKM01000752">
    <property type="protein sequence ID" value="GFG38124.1"/>
    <property type="molecule type" value="Genomic_DNA"/>
</dbReference>